<protein>
    <submittedName>
        <fullName evidence="2">Uncharacterized protein</fullName>
    </submittedName>
</protein>
<dbReference type="SUPFAM" id="SSF56037">
    <property type="entry name" value="PheT/TilS domain"/>
    <property type="match status" value="1"/>
</dbReference>
<evidence type="ECO:0000256" key="1">
    <source>
        <dbReference type="SAM" id="MobiDB-lite"/>
    </source>
</evidence>
<evidence type="ECO:0000313" key="2">
    <source>
        <dbReference type="EMBL" id="MEU3786447.1"/>
    </source>
</evidence>
<dbReference type="PANTHER" id="PTHR39209">
    <property type="match status" value="1"/>
</dbReference>
<dbReference type="Proteomes" id="UP001550739">
    <property type="component" value="Unassembled WGS sequence"/>
</dbReference>
<dbReference type="PANTHER" id="PTHR39209:SF2">
    <property type="entry name" value="CYTOPLASMIC PROTEIN"/>
    <property type="match status" value="1"/>
</dbReference>
<evidence type="ECO:0000313" key="3">
    <source>
        <dbReference type="Proteomes" id="UP001550739"/>
    </source>
</evidence>
<feature type="region of interest" description="Disordered" evidence="1">
    <location>
        <begin position="91"/>
        <end position="111"/>
    </location>
</feature>
<dbReference type="RefSeq" id="WP_361708482.1">
    <property type="nucleotide sequence ID" value="NZ_JBEZVE010000028.1"/>
</dbReference>
<comment type="caution">
    <text evidence="2">The sequence shown here is derived from an EMBL/GenBank/DDBJ whole genome shotgun (WGS) entry which is preliminary data.</text>
</comment>
<proteinExistence type="predicted"/>
<name>A0ABV2ZV50_9ACTN</name>
<reference evidence="2 3" key="1">
    <citation type="submission" date="2024-06" db="EMBL/GenBank/DDBJ databases">
        <title>The Natural Products Discovery Center: Release of the First 8490 Sequenced Strains for Exploring Actinobacteria Biosynthetic Diversity.</title>
        <authorList>
            <person name="Kalkreuter E."/>
            <person name="Kautsar S.A."/>
            <person name="Yang D."/>
            <person name="Bader C.D."/>
            <person name="Teijaro C.N."/>
            <person name="Fluegel L."/>
            <person name="Davis C.M."/>
            <person name="Simpson J.R."/>
            <person name="Lauterbach L."/>
            <person name="Steele A.D."/>
            <person name="Gui C."/>
            <person name="Meng S."/>
            <person name="Li G."/>
            <person name="Viehrig K."/>
            <person name="Ye F."/>
            <person name="Su P."/>
            <person name="Kiefer A.F."/>
            <person name="Nichols A."/>
            <person name="Cepeda A.J."/>
            <person name="Yan W."/>
            <person name="Fan B."/>
            <person name="Jiang Y."/>
            <person name="Adhikari A."/>
            <person name="Zheng C.-J."/>
            <person name="Schuster L."/>
            <person name="Cowan T.M."/>
            <person name="Smanski M.J."/>
            <person name="Chevrette M.G."/>
            <person name="De Carvalho L.P.S."/>
            <person name="Shen B."/>
        </authorList>
    </citation>
    <scope>NUCLEOTIDE SEQUENCE [LARGE SCALE GENOMIC DNA]</scope>
    <source>
        <strain evidence="2 3">NPDC033843</strain>
    </source>
</reference>
<feature type="region of interest" description="Disordered" evidence="1">
    <location>
        <begin position="1"/>
        <end position="23"/>
    </location>
</feature>
<organism evidence="2 3">
    <name type="scientific">Streptomyces sp. 900129855</name>
    <dbReference type="NCBI Taxonomy" id="3155129"/>
    <lineage>
        <taxon>Bacteria</taxon>
        <taxon>Bacillati</taxon>
        <taxon>Actinomycetota</taxon>
        <taxon>Actinomycetes</taxon>
        <taxon>Kitasatosporales</taxon>
        <taxon>Streptomycetaceae</taxon>
        <taxon>Streptomyces</taxon>
    </lineage>
</organism>
<keyword evidence="3" id="KW-1185">Reference proteome</keyword>
<accession>A0ABV2ZV50</accession>
<gene>
    <name evidence="2" type="ORF">AB0E89_38945</name>
</gene>
<sequence length="111" mass="11879">MTTPPKHSSLDRAEAAASDLLADGPAEGVPHVAAWYEAYRAFGAEPQRTRNSREALLLRASTGLPRVNGLTDLYNASGIIHQVPLGGEDLDRYASPPRLIRATRSGATTRA</sequence>
<dbReference type="EMBL" id="JBEZVE010000028">
    <property type="protein sequence ID" value="MEU3786447.1"/>
    <property type="molecule type" value="Genomic_DNA"/>
</dbReference>